<dbReference type="Proteomes" id="UP000818603">
    <property type="component" value="Unassembled WGS sequence"/>
</dbReference>
<evidence type="ECO:0000313" key="3">
    <source>
        <dbReference type="Proteomes" id="UP000621856"/>
    </source>
</evidence>
<protein>
    <submittedName>
        <fullName evidence="1">Uncharacterized protein</fullName>
    </submittedName>
</protein>
<dbReference type="RefSeq" id="WP_155139916.1">
    <property type="nucleotide sequence ID" value="NZ_BMGZ01000002.1"/>
</dbReference>
<evidence type="ECO:0000313" key="4">
    <source>
        <dbReference type="Proteomes" id="UP000818603"/>
    </source>
</evidence>
<name>A0A8J3A732_9PROT</name>
<keyword evidence="4" id="KW-1185">Reference proteome</keyword>
<reference evidence="2 4" key="2">
    <citation type="submission" date="2020-02" db="EMBL/GenBank/DDBJ databases">
        <title>Genome sequence of Parvularcula flava strain NH6-79.</title>
        <authorList>
            <person name="Abdul Karim M.H."/>
            <person name="Lam M.Q."/>
            <person name="Chen S.J."/>
            <person name="Yahya A."/>
            <person name="Shahir S."/>
            <person name="Shamsir M.S."/>
            <person name="Chong C.S."/>
        </authorList>
    </citation>
    <scope>NUCLEOTIDE SEQUENCE [LARGE SCALE GENOMIC DNA]</scope>
    <source>
        <strain evidence="2 4">NH6-79</strain>
    </source>
</reference>
<dbReference type="SUPFAM" id="SSF52540">
    <property type="entry name" value="P-loop containing nucleoside triphosphate hydrolases"/>
    <property type="match status" value="1"/>
</dbReference>
<dbReference type="InterPro" id="IPR027417">
    <property type="entry name" value="P-loop_NTPase"/>
</dbReference>
<gene>
    <name evidence="2" type="ORF">FF098_009565</name>
    <name evidence="1" type="ORF">GCM10011355_19250</name>
</gene>
<proteinExistence type="predicted"/>
<accession>A0A8J3A732</accession>
<comment type="caution">
    <text evidence="1">The sequence shown here is derived from an EMBL/GenBank/DDBJ whole genome shotgun (WGS) entry which is preliminary data.</text>
</comment>
<dbReference type="AlphaFoldDB" id="A0A8J3A732"/>
<reference evidence="1" key="3">
    <citation type="submission" date="2020-09" db="EMBL/GenBank/DDBJ databases">
        <authorList>
            <person name="Sun Q."/>
            <person name="Zhou Y."/>
        </authorList>
    </citation>
    <scope>NUCLEOTIDE SEQUENCE</scope>
    <source>
        <strain evidence="1">CGMCC 1.14984</strain>
    </source>
</reference>
<dbReference type="EMBL" id="VCJR02000002">
    <property type="protein sequence ID" value="NHK28149.1"/>
    <property type="molecule type" value="Genomic_DNA"/>
</dbReference>
<organism evidence="1 3">
    <name type="scientific">Aquisalinus luteolus</name>
    <dbReference type="NCBI Taxonomy" id="1566827"/>
    <lineage>
        <taxon>Bacteria</taxon>
        <taxon>Pseudomonadati</taxon>
        <taxon>Pseudomonadota</taxon>
        <taxon>Alphaproteobacteria</taxon>
        <taxon>Parvularculales</taxon>
        <taxon>Parvularculaceae</taxon>
        <taxon>Aquisalinus</taxon>
    </lineage>
</organism>
<dbReference type="EMBL" id="BMGZ01000002">
    <property type="protein sequence ID" value="GGH97610.1"/>
    <property type="molecule type" value="Genomic_DNA"/>
</dbReference>
<dbReference type="Proteomes" id="UP000621856">
    <property type="component" value="Unassembled WGS sequence"/>
</dbReference>
<evidence type="ECO:0000313" key="2">
    <source>
        <dbReference type="EMBL" id="NHK28149.1"/>
    </source>
</evidence>
<reference evidence="1" key="1">
    <citation type="journal article" date="2014" name="Int. J. Syst. Evol. Microbiol.">
        <title>Complete genome sequence of Corynebacterium casei LMG S-19264T (=DSM 44701T), isolated from a smear-ripened cheese.</title>
        <authorList>
            <consortium name="US DOE Joint Genome Institute (JGI-PGF)"/>
            <person name="Walter F."/>
            <person name="Albersmeier A."/>
            <person name="Kalinowski J."/>
            <person name="Ruckert C."/>
        </authorList>
    </citation>
    <scope>NUCLEOTIDE SEQUENCE</scope>
    <source>
        <strain evidence="1">CGMCC 1.14984</strain>
    </source>
</reference>
<sequence>MKTLYLHAGFSKTGSSSLQLFLRENAARLSHEGIIYPEPPRLADRLIDNPAGNGVFLRAFLENPADKAGRAAVKGHLTRLAKGPHDRIILSNESLHQMSEDGFRALKAVLQDLSLKPVFVIVARDVIEHSLSAYRQRVGHEGLALGIEDYLMRARPRTGTTLDMLAGVFGPEALRVIPYQKDPAANIISTLAAMDTRNEVAAIDIPVVNTGLDALGTEVMRHLNTMGTSPGVCRAIAGALSGGVASPPVEGAPVKLALSDEALDWYREQARRINAHLDGPPLAEPDREVSIQTVLLSAGEQKLAQALLQIAEQAEDLRQNSSIVRLARLVRRQRRSMAGVRAFLASLTGAGKG</sequence>
<evidence type="ECO:0000313" key="1">
    <source>
        <dbReference type="EMBL" id="GGH97610.1"/>
    </source>
</evidence>